<name>A0ABS0U0M0_9GAMM</name>
<evidence type="ECO:0000256" key="1">
    <source>
        <dbReference type="SAM" id="Phobius"/>
    </source>
</evidence>
<dbReference type="EMBL" id="JACOII010000010">
    <property type="protein sequence ID" value="MBI6547423.1"/>
    <property type="molecule type" value="Genomic_DNA"/>
</dbReference>
<reference evidence="2 3" key="1">
    <citation type="submission" date="2020-08" db="EMBL/GenBank/DDBJ databases">
        <title>Description of Xenorhabdus lircayensis sp. nov., the symbiotic bacterium associated with the entomopathogenic nematode Steirnernema unicornum.</title>
        <authorList>
            <person name="Castaneda-Alvarez C."/>
            <person name="Prodan S."/>
            <person name="Zamorano A."/>
            <person name="San-Blas E."/>
            <person name="Aballay E."/>
        </authorList>
    </citation>
    <scope>NUCLEOTIDE SEQUENCE [LARGE SCALE GENOMIC DNA]</scope>
    <source>
        <strain evidence="2 3">VLS</strain>
    </source>
</reference>
<dbReference type="Pfam" id="PF06092">
    <property type="entry name" value="DUF943"/>
    <property type="match status" value="1"/>
</dbReference>
<dbReference type="InterPro" id="IPR010351">
    <property type="entry name" value="DUF943"/>
</dbReference>
<evidence type="ECO:0000313" key="2">
    <source>
        <dbReference type="EMBL" id="MBI6547423.1"/>
    </source>
</evidence>
<gene>
    <name evidence="2" type="ORF">H8A87_01350</name>
</gene>
<keyword evidence="1" id="KW-0472">Membrane</keyword>
<organism evidence="2 3">
    <name type="scientific">Xenorhabdus lircayensis</name>
    <dbReference type="NCBI Taxonomy" id="2763499"/>
    <lineage>
        <taxon>Bacteria</taxon>
        <taxon>Pseudomonadati</taxon>
        <taxon>Pseudomonadota</taxon>
        <taxon>Gammaproteobacteria</taxon>
        <taxon>Enterobacterales</taxon>
        <taxon>Morganellaceae</taxon>
        <taxon>Xenorhabdus</taxon>
    </lineage>
</organism>
<protein>
    <submittedName>
        <fullName evidence="2">DUF943 family protein</fullName>
    </submittedName>
</protein>
<comment type="caution">
    <text evidence="2">The sequence shown here is derived from an EMBL/GenBank/DDBJ whole genome shotgun (WGS) entry which is preliminary data.</text>
</comment>
<keyword evidence="1" id="KW-0812">Transmembrane</keyword>
<proteinExistence type="predicted"/>
<evidence type="ECO:0000313" key="3">
    <source>
        <dbReference type="Proteomes" id="UP000696184"/>
    </source>
</evidence>
<sequence>MMLAIFIIAIYISYLFIFAVEIIGAHDMTPGSGYRVVLVKNFPLTNWGKVHWWNKNKEMLKERYDVPRPDYDGSYEVIFVDIENGYKVDNGEDEDSDLLCFDDMNAEDNCVEKRFVFELSMSKNLGFQYNFR</sequence>
<keyword evidence="3" id="KW-1185">Reference proteome</keyword>
<keyword evidence="1" id="KW-1133">Transmembrane helix</keyword>
<dbReference type="Proteomes" id="UP000696184">
    <property type="component" value="Unassembled WGS sequence"/>
</dbReference>
<feature type="transmembrane region" description="Helical" evidence="1">
    <location>
        <begin position="6"/>
        <end position="25"/>
    </location>
</feature>
<accession>A0ABS0U0M0</accession>